<dbReference type="PROSITE" id="PS51257">
    <property type="entry name" value="PROKAR_LIPOPROTEIN"/>
    <property type="match status" value="1"/>
</dbReference>
<feature type="chain" id="PRO_5003215651" description="Phytase-like domain-containing protein" evidence="1">
    <location>
        <begin position="26"/>
        <end position="386"/>
    </location>
</feature>
<dbReference type="Proteomes" id="UP000008634">
    <property type="component" value="Chromosome"/>
</dbReference>
<dbReference type="PANTHER" id="PTHR37957:SF1">
    <property type="entry name" value="PHYTASE-LIKE DOMAIN-CONTAINING PROTEIN"/>
    <property type="match status" value="1"/>
</dbReference>
<evidence type="ECO:0000313" key="3">
    <source>
        <dbReference type="EMBL" id="ADV51184.1"/>
    </source>
</evidence>
<dbReference type="KEGG" id="cao:Celal_3940"/>
<dbReference type="OrthoDB" id="9798539at2"/>
<feature type="signal peptide" evidence="1">
    <location>
        <begin position="1"/>
        <end position="25"/>
    </location>
</feature>
<name>E6XCZ7_CELAD</name>
<dbReference type="InterPro" id="IPR027372">
    <property type="entry name" value="Phytase-like_dom"/>
</dbReference>
<dbReference type="eggNOG" id="COG4222">
    <property type="taxonomic scope" value="Bacteria"/>
</dbReference>
<dbReference type="RefSeq" id="WP_013552633.1">
    <property type="nucleotide sequence ID" value="NC_014934.1"/>
</dbReference>
<organism evidence="3 4">
    <name type="scientific">Cellulophaga algicola (strain DSM 14237 / IC166 / ACAM 630)</name>
    <dbReference type="NCBI Taxonomy" id="688270"/>
    <lineage>
        <taxon>Bacteria</taxon>
        <taxon>Pseudomonadati</taxon>
        <taxon>Bacteroidota</taxon>
        <taxon>Flavobacteriia</taxon>
        <taxon>Flavobacteriales</taxon>
        <taxon>Flavobacteriaceae</taxon>
        <taxon>Cellulophaga</taxon>
    </lineage>
</organism>
<dbReference type="Pfam" id="PF13449">
    <property type="entry name" value="Phytase-like"/>
    <property type="match status" value="1"/>
</dbReference>
<dbReference type="PANTHER" id="PTHR37957">
    <property type="entry name" value="BLR7070 PROTEIN"/>
    <property type="match status" value="1"/>
</dbReference>
<evidence type="ECO:0000313" key="4">
    <source>
        <dbReference type="Proteomes" id="UP000008634"/>
    </source>
</evidence>
<sequence length="386" mass="42429">MNRIMIKLCAFAVLLAVGSCGSVEGQEKNENPNQETNQLSEEHQTITQLRFIDEYIIPDGTVFQNTIVGGISGIDYANNTWYMISDDRIAPRFYTAAIALSSEGIAAINFTGITNFKDANGANVKESITDPEAIRYGHENIVWTSEGNIDKGIAPFLRTASLDGTFVSEATLPERYMPNAASTFGPRQNGVFEGLCVSYDREGYWVSMELPLKQDSEVPTLEDTDAKIRIAYINKATNAFEKEIVYDLDPVARPALLGTTFEVNGVAELFAYAENKFLVLERSFSTGYLDGGNTIKIYDVDATNATDVSGLASLKGAEYTEVSKTLLLDFETIRSELTGGIIDNIEGITFGPLLENGNRSLVLVADNNFSFFGPQLNQFILLEIEQ</sequence>
<evidence type="ECO:0000259" key="2">
    <source>
        <dbReference type="Pfam" id="PF13449"/>
    </source>
</evidence>
<dbReference type="HOGENOM" id="CLU_047242_0_0_10"/>
<reference evidence="3 4" key="1">
    <citation type="journal article" date="2010" name="Stand. Genomic Sci.">
        <title>Complete genome sequence of Cellulophaga algicola type strain (IC166).</title>
        <authorList>
            <person name="Abt B."/>
            <person name="Lu M."/>
            <person name="Misra M."/>
            <person name="Han C."/>
            <person name="Nolan M."/>
            <person name="Lucas S."/>
            <person name="Hammon N."/>
            <person name="Deshpande S."/>
            <person name="Cheng J.F."/>
            <person name="Tapia R."/>
            <person name="Goodwin L."/>
            <person name="Pitluck S."/>
            <person name="Liolios K."/>
            <person name="Pagani I."/>
            <person name="Ivanova N."/>
            <person name="Mavromatis K."/>
            <person name="Ovchinikova G."/>
            <person name="Pati A."/>
            <person name="Chen A."/>
            <person name="Palaniappan K."/>
            <person name="Land M."/>
            <person name="Hauser L."/>
            <person name="Chang Y.J."/>
            <person name="Jeffries C.D."/>
            <person name="Detter J.C."/>
            <person name="Brambilla E."/>
            <person name="Rohde M."/>
            <person name="Tindall B.J."/>
            <person name="Goker M."/>
            <person name="Woyke T."/>
            <person name="Bristow J."/>
            <person name="Eisen J.A."/>
            <person name="Markowitz V."/>
            <person name="Hugenholtz P."/>
            <person name="Kyrpides N.C."/>
            <person name="Klenk H.P."/>
            <person name="Lapidus A."/>
        </authorList>
    </citation>
    <scope>NUCLEOTIDE SEQUENCE [LARGE SCALE GENOMIC DNA]</scope>
    <source>
        <strain evidence="4">DSM 14237 / IC166 / ACAM 630</strain>
    </source>
</reference>
<feature type="domain" description="Phytase-like" evidence="2">
    <location>
        <begin position="67"/>
        <end position="369"/>
    </location>
</feature>
<proteinExistence type="predicted"/>
<evidence type="ECO:0000256" key="1">
    <source>
        <dbReference type="SAM" id="SignalP"/>
    </source>
</evidence>
<gene>
    <name evidence="3" type="ordered locus">Celal_3940</name>
</gene>
<dbReference type="EMBL" id="CP002453">
    <property type="protein sequence ID" value="ADV51184.1"/>
    <property type="molecule type" value="Genomic_DNA"/>
</dbReference>
<dbReference type="STRING" id="688270.Celal_3940"/>
<keyword evidence="4" id="KW-1185">Reference proteome</keyword>
<keyword evidence="1" id="KW-0732">Signal</keyword>
<dbReference type="AlphaFoldDB" id="E6XCZ7"/>
<protein>
    <recommendedName>
        <fullName evidence="2">Phytase-like domain-containing protein</fullName>
    </recommendedName>
</protein>
<accession>E6XCZ7</accession>